<dbReference type="RefSeq" id="WP_091615875.1">
    <property type="nucleotide sequence ID" value="NZ_FOEF01000003.1"/>
</dbReference>
<evidence type="ECO:0000313" key="2">
    <source>
        <dbReference type="Proteomes" id="UP000198582"/>
    </source>
</evidence>
<protein>
    <submittedName>
        <fullName evidence="1">Uncharacterized protein</fullName>
    </submittedName>
</protein>
<dbReference type="EMBL" id="FOEF01000003">
    <property type="protein sequence ID" value="SEP07624.1"/>
    <property type="molecule type" value="Genomic_DNA"/>
</dbReference>
<name>A0A1H8UXE6_9PSEU</name>
<keyword evidence="2" id="KW-1185">Reference proteome</keyword>
<reference evidence="1 2" key="1">
    <citation type="submission" date="2016-10" db="EMBL/GenBank/DDBJ databases">
        <authorList>
            <person name="de Groot N.N."/>
        </authorList>
    </citation>
    <scope>NUCLEOTIDE SEQUENCE [LARGE SCALE GENOMIC DNA]</scope>
    <source>
        <strain evidence="1 2">DSM 44993</strain>
    </source>
</reference>
<dbReference type="OrthoDB" id="9994243at2"/>
<sequence>MLVSHRAQYLFDPDWRAARAEALRRLKEQLGGEIAGAMNSGGPMVGVIQGYWAGICGWER</sequence>
<accession>A0A1H8UXE6</accession>
<proteinExistence type="predicted"/>
<evidence type="ECO:0000313" key="1">
    <source>
        <dbReference type="EMBL" id="SEP07624.1"/>
    </source>
</evidence>
<dbReference type="AlphaFoldDB" id="A0A1H8UXE6"/>
<organism evidence="1 2">
    <name type="scientific">Amycolatopsis saalfeldensis</name>
    <dbReference type="NCBI Taxonomy" id="394193"/>
    <lineage>
        <taxon>Bacteria</taxon>
        <taxon>Bacillati</taxon>
        <taxon>Actinomycetota</taxon>
        <taxon>Actinomycetes</taxon>
        <taxon>Pseudonocardiales</taxon>
        <taxon>Pseudonocardiaceae</taxon>
        <taxon>Amycolatopsis</taxon>
    </lineage>
</organism>
<gene>
    <name evidence="1" type="ORF">SAMN04489732_103510</name>
</gene>
<dbReference type="Proteomes" id="UP000198582">
    <property type="component" value="Unassembled WGS sequence"/>
</dbReference>